<feature type="region of interest" description="Disordered" evidence="1">
    <location>
        <begin position="31"/>
        <end position="61"/>
    </location>
</feature>
<dbReference type="EMBL" id="BAABET010000003">
    <property type="protein sequence ID" value="GAA4304877.1"/>
    <property type="molecule type" value="Genomic_DNA"/>
</dbReference>
<protein>
    <recommendedName>
        <fullName evidence="2">NAD-dependent epimerase/dehydratase domain-containing protein</fullName>
    </recommendedName>
</protein>
<dbReference type="Proteomes" id="UP001501115">
    <property type="component" value="Unassembled WGS sequence"/>
</dbReference>
<evidence type="ECO:0000259" key="2">
    <source>
        <dbReference type="Pfam" id="PF01370"/>
    </source>
</evidence>
<dbReference type="SUPFAM" id="SSF51735">
    <property type="entry name" value="NAD(P)-binding Rossmann-fold domains"/>
    <property type="match status" value="1"/>
</dbReference>
<gene>
    <name evidence="3" type="ORF">GCM10023086_22360</name>
</gene>
<dbReference type="InterPro" id="IPR036291">
    <property type="entry name" value="NAD(P)-bd_dom_sf"/>
</dbReference>
<evidence type="ECO:0000256" key="1">
    <source>
        <dbReference type="SAM" id="MobiDB-lite"/>
    </source>
</evidence>
<proteinExistence type="predicted"/>
<name>A0ABP8FJC3_9ACTN</name>
<comment type="caution">
    <text evidence="3">The sequence shown here is derived from an EMBL/GenBank/DDBJ whole genome shotgun (WGS) entry which is preliminary data.</text>
</comment>
<accession>A0ABP8FJC3</accession>
<dbReference type="Gene3D" id="3.40.50.720">
    <property type="entry name" value="NAD(P)-binding Rossmann-like Domain"/>
    <property type="match status" value="1"/>
</dbReference>
<evidence type="ECO:0000313" key="3">
    <source>
        <dbReference type="EMBL" id="GAA4304877.1"/>
    </source>
</evidence>
<feature type="domain" description="NAD-dependent epimerase/dehydratase" evidence="2">
    <location>
        <begin position="2"/>
        <end position="36"/>
    </location>
</feature>
<dbReference type="Pfam" id="PF01370">
    <property type="entry name" value="Epimerase"/>
    <property type="match status" value="1"/>
</dbReference>
<organism evidence="3 4">
    <name type="scientific">Streptomyces venetus</name>
    <dbReference type="NCBI Taxonomy" id="1701086"/>
    <lineage>
        <taxon>Bacteria</taxon>
        <taxon>Bacillati</taxon>
        <taxon>Actinomycetota</taxon>
        <taxon>Actinomycetes</taxon>
        <taxon>Kitasatosporales</taxon>
        <taxon>Streptomycetaceae</taxon>
        <taxon>Streptomyces</taxon>
    </lineage>
</organism>
<dbReference type="InterPro" id="IPR001509">
    <property type="entry name" value="Epimerase_deHydtase"/>
</dbReference>
<evidence type="ECO:0000313" key="4">
    <source>
        <dbReference type="Proteomes" id="UP001501115"/>
    </source>
</evidence>
<feature type="region of interest" description="Disordered" evidence="1">
    <location>
        <begin position="77"/>
        <end position="107"/>
    </location>
</feature>
<sequence>MILVIGGAGFIGSHIVTALTGAGHEVRVPGRAAGASRMSPVVPPGPMEGSRAPLSAASDRRGEVDLETAAARNVVHGRPALMGLHDPAHDGRGGAAAGRRSDSATEV</sequence>
<keyword evidence="4" id="KW-1185">Reference proteome</keyword>
<reference evidence="4" key="1">
    <citation type="journal article" date="2019" name="Int. J. Syst. Evol. Microbiol.">
        <title>The Global Catalogue of Microorganisms (GCM) 10K type strain sequencing project: providing services to taxonomists for standard genome sequencing and annotation.</title>
        <authorList>
            <consortium name="The Broad Institute Genomics Platform"/>
            <consortium name="The Broad Institute Genome Sequencing Center for Infectious Disease"/>
            <person name="Wu L."/>
            <person name="Ma J."/>
        </authorList>
    </citation>
    <scope>NUCLEOTIDE SEQUENCE [LARGE SCALE GENOMIC DNA]</scope>
    <source>
        <strain evidence="4">JCM 31290</strain>
    </source>
</reference>